<sequence>MTDRKKRIILDVDTGIDDAVAVLYALLSPDIELVGITTVFGNIEVEQATENTLRLIKLANCGYEVPVAMGAAKPLARHYSGPVPHIHGNNGIGDVELPKSEQKPLEESADDFIIRKAHELPGELIIVPVGRMTNVAAAVQKDPSIAKLINRVVIMGGTVFAPGNVTPVSEANFWGDPEAAAVLFNSELPITVVGLDVTMKVKLTRQHLEQLLQNAPSEKRDVALFLQQSMDRYIQFYGESNGFLGACAMHDPLAVLVAVDPSLVRTQTLKAVIDCGHDLTAGMIITDRRFNSVIGREIDFCLEVEEERSLSQLLSVFAAPAAAERTV</sequence>
<dbReference type="AlphaFoldDB" id="A0A917HIA1"/>
<reference evidence="4 5" key="1">
    <citation type="journal article" date="2014" name="Int. J. Syst. Evol. Microbiol.">
        <title>Complete genome sequence of Corynebacterium casei LMG S-19264T (=DSM 44701T), isolated from a smear-ripened cheese.</title>
        <authorList>
            <consortium name="US DOE Joint Genome Institute (JGI-PGF)"/>
            <person name="Walter F."/>
            <person name="Albersmeier A."/>
            <person name="Kalinowski J."/>
            <person name="Ruckert C."/>
        </authorList>
    </citation>
    <scope>NUCLEOTIDE SEQUENCE [LARGE SCALE GENOMIC DNA]</scope>
    <source>
        <strain evidence="4 5">CGMCC 1.15286</strain>
    </source>
</reference>
<evidence type="ECO:0000256" key="2">
    <source>
        <dbReference type="ARBA" id="ARBA00023295"/>
    </source>
</evidence>
<dbReference type="InterPro" id="IPR015910">
    <property type="entry name" value="I/U_nuclsd_hydro_CS"/>
</dbReference>
<evidence type="ECO:0000313" key="5">
    <source>
        <dbReference type="Proteomes" id="UP000600247"/>
    </source>
</evidence>
<dbReference type="Pfam" id="PF01156">
    <property type="entry name" value="IU_nuc_hydro"/>
    <property type="match status" value="1"/>
</dbReference>
<dbReference type="GO" id="GO:0005829">
    <property type="term" value="C:cytosol"/>
    <property type="evidence" value="ECO:0007669"/>
    <property type="project" value="TreeGrafter"/>
</dbReference>
<dbReference type="InterPro" id="IPR001910">
    <property type="entry name" value="Inosine/uridine_hydrolase_dom"/>
</dbReference>
<dbReference type="EMBL" id="BMHY01000009">
    <property type="protein sequence ID" value="GGG79524.1"/>
    <property type="molecule type" value="Genomic_DNA"/>
</dbReference>
<keyword evidence="5" id="KW-1185">Reference proteome</keyword>
<dbReference type="GO" id="GO:0006152">
    <property type="term" value="P:purine nucleoside catabolic process"/>
    <property type="evidence" value="ECO:0007669"/>
    <property type="project" value="TreeGrafter"/>
</dbReference>
<dbReference type="Gene3D" id="3.90.245.10">
    <property type="entry name" value="Ribonucleoside hydrolase-like"/>
    <property type="match status" value="1"/>
</dbReference>
<evidence type="ECO:0000313" key="4">
    <source>
        <dbReference type="EMBL" id="GGG79524.1"/>
    </source>
</evidence>
<dbReference type="RefSeq" id="WP_188891047.1">
    <property type="nucleotide sequence ID" value="NZ_BMHY01000009.1"/>
</dbReference>
<comment type="caution">
    <text evidence="4">The sequence shown here is derived from an EMBL/GenBank/DDBJ whole genome shotgun (WGS) entry which is preliminary data.</text>
</comment>
<keyword evidence="2" id="KW-0326">Glycosidase</keyword>
<proteinExistence type="predicted"/>
<name>A0A917HIA1_9BACL</name>
<evidence type="ECO:0000259" key="3">
    <source>
        <dbReference type="Pfam" id="PF01156"/>
    </source>
</evidence>
<keyword evidence="1" id="KW-0378">Hydrolase</keyword>
<dbReference type="InterPro" id="IPR036452">
    <property type="entry name" value="Ribo_hydro-like"/>
</dbReference>
<dbReference type="GO" id="GO:0045437">
    <property type="term" value="F:uridine nucleosidase activity"/>
    <property type="evidence" value="ECO:0007669"/>
    <property type="project" value="UniProtKB-ARBA"/>
</dbReference>
<dbReference type="GO" id="GO:0008477">
    <property type="term" value="F:purine nucleosidase activity"/>
    <property type="evidence" value="ECO:0007669"/>
    <property type="project" value="TreeGrafter"/>
</dbReference>
<evidence type="ECO:0000256" key="1">
    <source>
        <dbReference type="ARBA" id="ARBA00022801"/>
    </source>
</evidence>
<feature type="domain" description="Inosine/uridine-preferring nucleoside hydrolase" evidence="3">
    <location>
        <begin position="8"/>
        <end position="308"/>
    </location>
</feature>
<protein>
    <submittedName>
        <fullName evidence="4">Inosine-uridine nucleoside N-ribohydrolase</fullName>
    </submittedName>
</protein>
<dbReference type="SUPFAM" id="SSF53590">
    <property type="entry name" value="Nucleoside hydrolase"/>
    <property type="match status" value="1"/>
</dbReference>
<accession>A0A917HIA1</accession>
<dbReference type="CDD" id="cd02650">
    <property type="entry name" value="nuc_hydro_CaPnhB"/>
    <property type="match status" value="1"/>
</dbReference>
<dbReference type="Proteomes" id="UP000600247">
    <property type="component" value="Unassembled WGS sequence"/>
</dbReference>
<dbReference type="PANTHER" id="PTHR12304:SF4">
    <property type="entry name" value="URIDINE NUCLEOSIDASE"/>
    <property type="match status" value="1"/>
</dbReference>
<organism evidence="4 5">
    <name type="scientific">Paenibacillus radicis</name>
    <name type="common">ex Gao et al. 2016</name>
    <dbReference type="NCBI Taxonomy" id="1737354"/>
    <lineage>
        <taxon>Bacteria</taxon>
        <taxon>Bacillati</taxon>
        <taxon>Bacillota</taxon>
        <taxon>Bacilli</taxon>
        <taxon>Bacillales</taxon>
        <taxon>Paenibacillaceae</taxon>
        <taxon>Paenibacillus</taxon>
    </lineage>
</organism>
<dbReference type="PROSITE" id="PS01247">
    <property type="entry name" value="IUNH"/>
    <property type="match status" value="1"/>
</dbReference>
<dbReference type="InterPro" id="IPR023186">
    <property type="entry name" value="IUNH"/>
</dbReference>
<dbReference type="PANTHER" id="PTHR12304">
    <property type="entry name" value="INOSINE-URIDINE PREFERRING NUCLEOSIDE HYDROLASE"/>
    <property type="match status" value="1"/>
</dbReference>
<gene>
    <name evidence="4" type="primary">uRH</name>
    <name evidence="4" type="ORF">GCM10010918_40750</name>
</gene>